<proteinExistence type="predicted"/>
<dbReference type="AlphaFoldDB" id="A0A7X0D2K4"/>
<dbReference type="InterPro" id="IPR018721">
    <property type="entry name" value="DUF2252"/>
</dbReference>
<sequence>MKTIVEPQDRLRLLLNHKNRKMAASAHAYMRGSTRRFYEWLQQTDRVELPDGPPIWICGDCHVGNLGPIGNGNGKLAIQIRDLDQTVIGNPAHDLVRLGLSLAMAARSSDLPGVITALMIEKMVEGYTSAFEPGAASDHSEIEVPDVVRHTMHVASRRSWKHLADERIEGDAVLPLGSRFWPLSEKETVEVKRFFSSEEAKQLVASLRSGSDERVRVKDAAYWRKGCSSLGRLRIAVLLQFGKGKSGRYCLMDVKEATAPAAPSDPTAEMPLDPAGRVKQGAKKAVAVSGLTNDFRPIAGAVGFCP</sequence>
<dbReference type="InterPro" id="IPR011009">
    <property type="entry name" value="Kinase-like_dom_sf"/>
</dbReference>
<protein>
    <submittedName>
        <fullName evidence="1">Uncharacterized protein (DUF2252 family)</fullName>
    </submittedName>
</protein>
<accession>A0A7X0D2K4</accession>
<evidence type="ECO:0000313" key="1">
    <source>
        <dbReference type="EMBL" id="MBB6165594.1"/>
    </source>
</evidence>
<dbReference type="PANTHER" id="PTHR39441">
    <property type="entry name" value="DUF2252 DOMAIN-CONTAINING PROTEIN"/>
    <property type="match status" value="1"/>
</dbReference>
<comment type="caution">
    <text evidence="1">The sequence shown here is derived from an EMBL/GenBank/DDBJ whole genome shotgun (WGS) entry which is preliminary data.</text>
</comment>
<dbReference type="EMBL" id="JACHEG010000010">
    <property type="protein sequence ID" value="MBB6165594.1"/>
    <property type="molecule type" value="Genomic_DNA"/>
</dbReference>
<reference evidence="1 2" key="1">
    <citation type="submission" date="2020-08" db="EMBL/GenBank/DDBJ databases">
        <title>Genomic Encyclopedia of Type Strains, Phase IV (KMG-IV): sequencing the most valuable type-strain genomes for metagenomic binning, comparative biology and taxonomic classification.</title>
        <authorList>
            <person name="Goeker M."/>
        </authorList>
    </citation>
    <scope>NUCLEOTIDE SEQUENCE [LARGE SCALE GENOMIC DNA]</scope>
    <source>
        <strain evidence="1 2">DSM 100734</strain>
    </source>
</reference>
<dbReference type="PANTHER" id="PTHR39441:SF1">
    <property type="entry name" value="DUF2252 DOMAIN-CONTAINING PROTEIN"/>
    <property type="match status" value="1"/>
</dbReference>
<dbReference type="SUPFAM" id="SSF56112">
    <property type="entry name" value="Protein kinase-like (PK-like)"/>
    <property type="match status" value="1"/>
</dbReference>
<dbReference type="Pfam" id="PF10009">
    <property type="entry name" value="DUF2252"/>
    <property type="match status" value="1"/>
</dbReference>
<keyword evidence="2" id="KW-1185">Reference proteome</keyword>
<organism evidence="1 2">
    <name type="scientific">Rhizobium wenxiniae</name>
    <dbReference type="NCBI Taxonomy" id="1737357"/>
    <lineage>
        <taxon>Bacteria</taxon>
        <taxon>Pseudomonadati</taxon>
        <taxon>Pseudomonadota</taxon>
        <taxon>Alphaproteobacteria</taxon>
        <taxon>Hyphomicrobiales</taxon>
        <taxon>Rhizobiaceae</taxon>
        <taxon>Rhizobium/Agrobacterium group</taxon>
        <taxon>Rhizobium</taxon>
    </lineage>
</organism>
<name>A0A7X0D2K4_9HYPH</name>
<dbReference type="Proteomes" id="UP000547879">
    <property type="component" value="Unassembled WGS sequence"/>
</dbReference>
<evidence type="ECO:0000313" key="2">
    <source>
        <dbReference type="Proteomes" id="UP000547879"/>
    </source>
</evidence>
<gene>
    <name evidence="1" type="ORF">HNQ72_005442</name>
</gene>